<sequence>MEGIPAHLHPIIRANSTEVCNIEDFRRVLIDLEPGIRDVRGFAPHAAHTIATSHTSQVNTVVTPVTKSRDDELSFDSRKEKKGLPKTSYRCGGMHWYSDCPQKTKKGKPGKDISANNRSDATTDTSGQKEAKISPTFALARFDAEEGMQHPICIDIGSSISCIDSEYARRYLPNGKIVPTSNLRLMGVGTNITSGTITTTLSFATTDPNKSYKAKVTLYVVPRLNTEILLGNDHLVPLNSVVDFENNSMTFGNDKLRVMITNKRVLLEYHSRRTARTRQVFTLQPGHQGKIPVILFPQMDSGMYCIEAVNGSNRQRDATNRCQPQTGQLDGAAHLYRARRLARRE</sequence>
<comment type="caution">
    <text evidence="1">The sequence shown here is derived from an EMBL/GenBank/DDBJ whole genome shotgun (WGS) entry which is preliminary data.</text>
</comment>
<evidence type="ECO:0000313" key="2">
    <source>
        <dbReference type="Proteomes" id="UP001230649"/>
    </source>
</evidence>
<dbReference type="EMBL" id="JASBWS010000217">
    <property type="protein sequence ID" value="KAJ9090993.1"/>
    <property type="molecule type" value="Genomic_DNA"/>
</dbReference>
<dbReference type="Proteomes" id="UP001230649">
    <property type="component" value="Unassembled WGS sequence"/>
</dbReference>
<evidence type="ECO:0000313" key="1">
    <source>
        <dbReference type="EMBL" id="KAJ9090993.1"/>
    </source>
</evidence>
<accession>A0ACC2UVW5</accession>
<keyword evidence="2" id="KW-1185">Reference proteome</keyword>
<organism evidence="1 2">
    <name type="scientific">Naganishia adeliensis</name>
    <dbReference type="NCBI Taxonomy" id="92952"/>
    <lineage>
        <taxon>Eukaryota</taxon>
        <taxon>Fungi</taxon>
        <taxon>Dikarya</taxon>
        <taxon>Basidiomycota</taxon>
        <taxon>Agaricomycotina</taxon>
        <taxon>Tremellomycetes</taxon>
        <taxon>Filobasidiales</taxon>
        <taxon>Filobasidiaceae</taxon>
        <taxon>Naganishia</taxon>
    </lineage>
</organism>
<gene>
    <name evidence="1" type="ORF">QFC20_007766</name>
</gene>
<proteinExistence type="predicted"/>
<name>A0ACC2UVW5_9TREE</name>
<reference evidence="1" key="1">
    <citation type="submission" date="2023-04" db="EMBL/GenBank/DDBJ databases">
        <title>Draft Genome sequencing of Naganishia species isolated from polar environments using Oxford Nanopore Technology.</title>
        <authorList>
            <person name="Leo P."/>
            <person name="Venkateswaran K."/>
        </authorList>
    </citation>
    <scope>NUCLEOTIDE SEQUENCE</scope>
    <source>
        <strain evidence="1">MNA-CCFEE 5262</strain>
    </source>
</reference>
<protein>
    <submittedName>
        <fullName evidence="1">Uncharacterized protein</fullName>
    </submittedName>
</protein>